<dbReference type="EMBL" id="LJIJ01000081">
    <property type="protein sequence ID" value="ODN03249.1"/>
    <property type="molecule type" value="Genomic_DNA"/>
</dbReference>
<dbReference type="PROSITE" id="PS51446">
    <property type="entry name" value="PACIFASTIN"/>
    <property type="match status" value="1"/>
</dbReference>
<comment type="similarity">
    <text evidence="6 7">Belongs to the protease inhibitor I19 family.</text>
</comment>
<accession>A0A1D2NDE0</accession>
<evidence type="ECO:0000256" key="7">
    <source>
        <dbReference type="PROSITE-ProRule" id="PRU00776"/>
    </source>
</evidence>
<sequence length="130" mass="13772">MWLRLFVVATVMVVAVNCAETSTRPKNCTPGTTYKKDCNVCTCAADPKKDKCGNVDCKRSGSSSTTRAPSTTNPGICPTKVTPAPGSNPCKTRTQTSTCNIDKDCPGAKKCCENGCAVKSCRNAIYPNKP</sequence>
<keyword evidence="9" id="KW-0732">Signal</keyword>
<dbReference type="Gene3D" id="4.10.75.10">
    <property type="entry name" value="Elafin-like"/>
    <property type="match status" value="1"/>
</dbReference>
<dbReference type="InterPro" id="IPR036201">
    <property type="entry name" value="Pacifastin_dom_sf"/>
</dbReference>
<comment type="caution">
    <text evidence="7">Lacks conserved residue(s) required for the propagation of feature annotation.</text>
</comment>
<protein>
    <submittedName>
        <fullName evidence="12">Waprin-Phi1</fullName>
    </submittedName>
</protein>
<feature type="domain" description="Pacifastin" evidence="11">
    <location>
        <begin position="25"/>
        <end position="60"/>
    </location>
</feature>
<evidence type="ECO:0000313" key="13">
    <source>
        <dbReference type="Proteomes" id="UP000094527"/>
    </source>
</evidence>
<keyword evidence="5 7" id="KW-1015">Disulfide bond</keyword>
<keyword evidence="13" id="KW-1185">Reference proteome</keyword>
<evidence type="ECO:0000256" key="1">
    <source>
        <dbReference type="ARBA" id="ARBA00004613"/>
    </source>
</evidence>
<proteinExistence type="inferred from homology"/>
<feature type="domain" description="WAP" evidence="10">
    <location>
        <begin position="70"/>
        <end position="125"/>
    </location>
</feature>
<dbReference type="Proteomes" id="UP000094527">
    <property type="component" value="Unassembled WGS sequence"/>
</dbReference>
<dbReference type="GO" id="GO:0004867">
    <property type="term" value="F:serine-type endopeptidase inhibitor activity"/>
    <property type="evidence" value="ECO:0007669"/>
    <property type="project" value="UniProtKB-UniRule"/>
</dbReference>
<keyword evidence="4 7" id="KW-0722">Serine protease inhibitor</keyword>
<evidence type="ECO:0000256" key="9">
    <source>
        <dbReference type="SAM" id="SignalP"/>
    </source>
</evidence>
<dbReference type="GO" id="GO:0005576">
    <property type="term" value="C:extracellular region"/>
    <property type="evidence" value="ECO:0007669"/>
    <property type="project" value="UniProtKB-SubCell"/>
</dbReference>
<dbReference type="InterPro" id="IPR036645">
    <property type="entry name" value="Elafin-like_sf"/>
</dbReference>
<comment type="subcellular location">
    <subcellularLocation>
        <location evidence="1">Secreted</location>
    </subcellularLocation>
</comment>
<feature type="region of interest" description="Disordered" evidence="8">
    <location>
        <begin position="55"/>
        <end position="80"/>
    </location>
</feature>
<evidence type="ECO:0000259" key="11">
    <source>
        <dbReference type="PROSITE" id="PS51446"/>
    </source>
</evidence>
<dbReference type="SUPFAM" id="SSF57283">
    <property type="entry name" value="PMP inhibitors"/>
    <property type="match status" value="1"/>
</dbReference>
<feature type="compositionally biased region" description="Polar residues" evidence="8">
    <location>
        <begin position="60"/>
        <end position="74"/>
    </location>
</feature>
<evidence type="ECO:0000256" key="4">
    <source>
        <dbReference type="ARBA" id="ARBA00022900"/>
    </source>
</evidence>
<feature type="signal peptide" evidence="9">
    <location>
        <begin position="1"/>
        <end position="18"/>
    </location>
</feature>
<dbReference type="Pfam" id="PF00095">
    <property type="entry name" value="WAP"/>
    <property type="match status" value="1"/>
</dbReference>
<dbReference type="InterPro" id="IPR008197">
    <property type="entry name" value="WAP_dom"/>
</dbReference>
<comment type="caution">
    <text evidence="12">The sequence shown here is derived from an EMBL/GenBank/DDBJ whole genome shotgun (WGS) entry which is preliminary data.</text>
</comment>
<evidence type="ECO:0000256" key="8">
    <source>
        <dbReference type="SAM" id="MobiDB-lite"/>
    </source>
</evidence>
<feature type="disulfide bond" evidence="7">
    <location>
        <begin position="28"/>
        <end position="43"/>
    </location>
</feature>
<organism evidence="12 13">
    <name type="scientific">Orchesella cincta</name>
    <name type="common">Springtail</name>
    <name type="synonym">Podura cincta</name>
    <dbReference type="NCBI Taxonomy" id="48709"/>
    <lineage>
        <taxon>Eukaryota</taxon>
        <taxon>Metazoa</taxon>
        <taxon>Ecdysozoa</taxon>
        <taxon>Arthropoda</taxon>
        <taxon>Hexapoda</taxon>
        <taxon>Collembola</taxon>
        <taxon>Entomobryomorpha</taxon>
        <taxon>Entomobryoidea</taxon>
        <taxon>Orchesellidae</taxon>
        <taxon>Orchesellinae</taxon>
        <taxon>Orchesella</taxon>
    </lineage>
</organism>
<evidence type="ECO:0000256" key="5">
    <source>
        <dbReference type="ARBA" id="ARBA00023157"/>
    </source>
</evidence>
<gene>
    <name evidence="12" type="ORF">Ocin01_03443</name>
</gene>
<evidence type="ECO:0000256" key="3">
    <source>
        <dbReference type="ARBA" id="ARBA00022690"/>
    </source>
</evidence>
<name>A0A1D2NDE0_ORCCI</name>
<evidence type="ECO:0000256" key="6">
    <source>
        <dbReference type="ARBA" id="ARBA00029459"/>
    </source>
</evidence>
<reference evidence="12 13" key="1">
    <citation type="journal article" date="2016" name="Genome Biol. Evol.">
        <title>Gene Family Evolution Reflects Adaptation to Soil Environmental Stressors in the Genome of the Collembolan Orchesella cincta.</title>
        <authorList>
            <person name="Faddeeva-Vakhrusheva A."/>
            <person name="Derks M.F."/>
            <person name="Anvar S.Y."/>
            <person name="Agamennone V."/>
            <person name="Suring W."/>
            <person name="Smit S."/>
            <person name="van Straalen N.M."/>
            <person name="Roelofs D."/>
        </authorList>
    </citation>
    <scope>NUCLEOTIDE SEQUENCE [LARGE SCALE GENOMIC DNA]</scope>
    <source>
        <tissue evidence="12">Mixed pool</tissue>
    </source>
</reference>
<feature type="chain" id="PRO_5025636312" evidence="9">
    <location>
        <begin position="19"/>
        <end position="130"/>
    </location>
</feature>
<evidence type="ECO:0000259" key="10">
    <source>
        <dbReference type="PROSITE" id="PS51390"/>
    </source>
</evidence>
<dbReference type="SMART" id="SM00217">
    <property type="entry name" value="WAP"/>
    <property type="match status" value="1"/>
</dbReference>
<dbReference type="PROSITE" id="PS51390">
    <property type="entry name" value="WAP"/>
    <property type="match status" value="1"/>
</dbReference>
<dbReference type="AlphaFoldDB" id="A0A1D2NDE0"/>
<dbReference type="OMA" id="KKCCENG"/>
<evidence type="ECO:0000313" key="12">
    <source>
        <dbReference type="EMBL" id="ODN03249.1"/>
    </source>
</evidence>
<dbReference type="OrthoDB" id="10026631at2759"/>
<dbReference type="SUPFAM" id="SSF57256">
    <property type="entry name" value="Elafin-like"/>
    <property type="match status" value="1"/>
</dbReference>
<evidence type="ECO:0000256" key="2">
    <source>
        <dbReference type="ARBA" id="ARBA00022525"/>
    </source>
</evidence>
<keyword evidence="2" id="KW-0964">Secreted</keyword>
<dbReference type="InterPro" id="IPR008037">
    <property type="entry name" value="Pacifastin_dom"/>
</dbReference>
<keyword evidence="3 7" id="KW-0646">Protease inhibitor</keyword>